<comment type="caution">
    <text evidence="1">The sequence shown here is derived from an EMBL/GenBank/DDBJ whole genome shotgun (WGS) entry which is preliminary data.</text>
</comment>
<evidence type="ECO:0000313" key="2">
    <source>
        <dbReference type="Proteomes" id="UP001237642"/>
    </source>
</evidence>
<organism evidence="1 2">
    <name type="scientific">Heracleum sosnowskyi</name>
    <dbReference type="NCBI Taxonomy" id="360622"/>
    <lineage>
        <taxon>Eukaryota</taxon>
        <taxon>Viridiplantae</taxon>
        <taxon>Streptophyta</taxon>
        <taxon>Embryophyta</taxon>
        <taxon>Tracheophyta</taxon>
        <taxon>Spermatophyta</taxon>
        <taxon>Magnoliopsida</taxon>
        <taxon>eudicotyledons</taxon>
        <taxon>Gunneridae</taxon>
        <taxon>Pentapetalae</taxon>
        <taxon>asterids</taxon>
        <taxon>campanulids</taxon>
        <taxon>Apiales</taxon>
        <taxon>Apiaceae</taxon>
        <taxon>Apioideae</taxon>
        <taxon>apioid superclade</taxon>
        <taxon>Tordylieae</taxon>
        <taxon>Tordyliinae</taxon>
        <taxon>Heracleum</taxon>
    </lineage>
</organism>
<dbReference type="SUPFAM" id="SSF81296">
    <property type="entry name" value="E set domains"/>
    <property type="match status" value="1"/>
</dbReference>
<dbReference type="Gene3D" id="2.60.40.10">
    <property type="entry name" value="Immunoglobulins"/>
    <property type="match status" value="1"/>
</dbReference>
<gene>
    <name evidence="1" type="ORF">POM88_012644</name>
</gene>
<dbReference type="InterPro" id="IPR014756">
    <property type="entry name" value="Ig_E-set"/>
</dbReference>
<dbReference type="EMBL" id="JAUIZM010000003">
    <property type="protein sequence ID" value="KAK1393588.1"/>
    <property type="molecule type" value="Genomic_DNA"/>
</dbReference>
<sequence length="152" mass="17339">MQLPRVIDELFYYTGPLGAVFSDEAITFYLWAPTAQAYVVLFQAKDEAASRKEIIDRIEQWLSACEKENWLEDYNLVSKNWLENCLGEAPGLLDNLVNFLLLVCRWRRDGRSLVPSVLLFYMGFGAASRTSGRSCQLQPNMDVVPLGHRQTS</sequence>
<protein>
    <submittedName>
        <fullName evidence="1">Uncharacterized protein</fullName>
    </submittedName>
</protein>
<reference evidence="1" key="1">
    <citation type="submission" date="2023-02" db="EMBL/GenBank/DDBJ databases">
        <title>Genome of toxic invasive species Heracleum sosnowskyi carries increased number of genes despite the absence of recent whole-genome duplications.</title>
        <authorList>
            <person name="Schelkunov M."/>
            <person name="Shtratnikova V."/>
            <person name="Makarenko M."/>
            <person name="Klepikova A."/>
            <person name="Omelchenko D."/>
            <person name="Novikova G."/>
            <person name="Obukhova E."/>
            <person name="Bogdanov V."/>
            <person name="Penin A."/>
            <person name="Logacheva M."/>
        </authorList>
    </citation>
    <scope>NUCLEOTIDE SEQUENCE</scope>
    <source>
        <strain evidence="1">Hsosn_3</strain>
        <tissue evidence="1">Leaf</tissue>
    </source>
</reference>
<reference evidence="1" key="2">
    <citation type="submission" date="2023-05" db="EMBL/GenBank/DDBJ databases">
        <authorList>
            <person name="Schelkunov M.I."/>
        </authorList>
    </citation>
    <scope>NUCLEOTIDE SEQUENCE</scope>
    <source>
        <strain evidence="1">Hsosn_3</strain>
        <tissue evidence="1">Leaf</tissue>
    </source>
</reference>
<evidence type="ECO:0000313" key="1">
    <source>
        <dbReference type="EMBL" id="KAK1393588.1"/>
    </source>
</evidence>
<dbReference type="AlphaFoldDB" id="A0AAD8N3L9"/>
<proteinExistence type="predicted"/>
<accession>A0AAD8N3L9</accession>
<dbReference type="InterPro" id="IPR013783">
    <property type="entry name" value="Ig-like_fold"/>
</dbReference>
<keyword evidence="2" id="KW-1185">Reference proteome</keyword>
<dbReference type="Proteomes" id="UP001237642">
    <property type="component" value="Unassembled WGS sequence"/>
</dbReference>
<name>A0AAD8N3L9_9APIA</name>